<dbReference type="InterPro" id="IPR005467">
    <property type="entry name" value="His_kinase_dom"/>
</dbReference>
<dbReference type="PANTHER" id="PTHR45453">
    <property type="entry name" value="PHOSPHATE REGULON SENSOR PROTEIN PHOR"/>
    <property type="match status" value="1"/>
</dbReference>
<dbReference type="InterPro" id="IPR004358">
    <property type="entry name" value="Sig_transdc_His_kin-like_C"/>
</dbReference>
<keyword evidence="8" id="KW-0472">Membrane</keyword>
<keyword evidence="8" id="KW-1133">Transmembrane helix</keyword>
<dbReference type="Gene3D" id="3.30.450.20">
    <property type="entry name" value="PAS domain"/>
    <property type="match status" value="2"/>
</dbReference>
<dbReference type="SUPFAM" id="SSF55874">
    <property type="entry name" value="ATPase domain of HSP90 chaperone/DNA topoisomerase II/histidine kinase"/>
    <property type="match status" value="1"/>
</dbReference>
<feature type="transmembrane region" description="Helical" evidence="8">
    <location>
        <begin position="12"/>
        <end position="32"/>
    </location>
</feature>
<organism evidence="10 11">
    <name type="scientific">Candidatus Vagococcus giribetii</name>
    <dbReference type="NCBI Taxonomy" id="2230876"/>
    <lineage>
        <taxon>Bacteria</taxon>
        <taxon>Bacillati</taxon>
        <taxon>Bacillota</taxon>
        <taxon>Bacilli</taxon>
        <taxon>Lactobacillales</taxon>
        <taxon>Enterococcaceae</taxon>
        <taxon>Vagococcus</taxon>
    </lineage>
</organism>
<dbReference type="SUPFAM" id="SSF55785">
    <property type="entry name" value="PYP-like sensor domain (PAS domain)"/>
    <property type="match status" value="1"/>
</dbReference>
<dbReference type="Gene3D" id="1.10.287.130">
    <property type="match status" value="1"/>
</dbReference>
<proteinExistence type="predicted"/>
<evidence type="ECO:0000313" key="11">
    <source>
        <dbReference type="Proteomes" id="UP000664857"/>
    </source>
</evidence>
<comment type="caution">
    <text evidence="10">The sequence shown here is derived from an EMBL/GenBank/DDBJ whole genome shotgun (WGS) entry which is preliminary data.</text>
</comment>
<evidence type="ECO:0000256" key="3">
    <source>
        <dbReference type="ARBA" id="ARBA00012438"/>
    </source>
</evidence>
<gene>
    <name evidence="10" type="ORF">DOK76_02225</name>
</gene>
<keyword evidence="6" id="KW-0418">Kinase</keyword>
<dbReference type="InterPro" id="IPR036097">
    <property type="entry name" value="HisK_dim/P_sf"/>
</dbReference>
<evidence type="ECO:0000259" key="9">
    <source>
        <dbReference type="PROSITE" id="PS50109"/>
    </source>
</evidence>
<evidence type="ECO:0000256" key="4">
    <source>
        <dbReference type="ARBA" id="ARBA00022553"/>
    </source>
</evidence>
<keyword evidence="7" id="KW-0902">Two-component regulatory system</keyword>
<dbReference type="EMBL" id="JAFLVX010000007">
    <property type="protein sequence ID" value="MBO0475869.1"/>
    <property type="molecule type" value="Genomic_DNA"/>
</dbReference>
<dbReference type="Gene3D" id="3.30.565.10">
    <property type="entry name" value="Histidine kinase-like ATPase, C-terminal domain"/>
    <property type="match status" value="1"/>
</dbReference>
<comment type="catalytic activity">
    <reaction evidence="1">
        <text>ATP + protein L-histidine = ADP + protein N-phospho-L-histidine.</text>
        <dbReference type="EC" id="2.7.13.3"/>
    </reaction>
</comment>
<evidence type="ECO:0000256" key="5">
    <source>
        <dbReference type="ARBA" id="ARBA00022679"/>
    </source>
</evidence>
<evidence type="ECO:0000256" key="1">
    <source>
        <dbReference type="ARBA" id="ARBA00000085"/>
    </source>
</evidence>
<keyword evidence="5" id="KW-0808">Transferase</keyword>
<name>A0ABS3HQ45_9ENTE</name>
<reference evidence="10 11" key="1">
    <citation type="submission" date="2021-03" db="EMBL/GenBank/DDBJ databases">
        <title>Enterococcal diversity collection.</title>
        <authorList>
            <person name="Gilmore M.S."/>
            <person name="Schwartzman J."/>
            <person name="Van Tyne D."/>
            <person name="Martin M."/>
            <person name="Earl A.M."/>
            <person name="Manson A.L."/>
            <person name="Straub T."/>
            <person name="Salamzade R."/>
            <person name="Saavedra J."/>
            <person name="Lebreton F."/>
            <person name="Prichula J."/>
            <person name="Schaufler K."/>
            <person name="Gaca A."/>
            <person name="Sgardioli B."/>
            <person name="Wagenaar J."/>
            <person name="Strong T."/>
        </authorList>
    </citation>
    <scope>NUCLEOTIDE SEQUENCE [LARGE SCALE GENOMIC DNA]</scope>
    <source>
        <strain evidence="10 11">DIV0080</strain>
    </source>
</reference>
<comment type="subcellular location">
    <subcellularLocation>
        <location evidence="2">Membrane</location>
    </subcellularLocation>
</comment>
<keyword evidence="4" id="KW-0597">Phosphoprotein</keyword>
<keyword evidence="8" id="KW-0812">Transmembrane</keyword>
<dbReference type="InterPro" id="IPR003661">
    <property type="entry name" value="HisK_dim/P_dom"/>
</dbReference>
<dbReference type="CDD" id="cd00082">
    <property type="entry name" value="HisKA"/>
    <property type="match status" value="1"/>
</dbReference>
<dbReference type="SMART" id="SM00388">
    <property type="entry name" value="HisKA"/>
    <property type="match status" value="1"/>
</dbReference>
<accession>A0ABS3HQ45</accession>
<dbReference type="InterPro" id="IPR003594">
    <property type="entry name" value="HATPase_dom"/>
</dbReference>
<dbReference type="PRINTS" id="PR00344">
    <property type="entry name" value="BCTRLSENSOR"/>
</dbReference>
<dbReference type="RefSeq" id="WP_206964678.1">
    <property type="nucleotide sequence ID" value="NZ_JAFLVX010000007.1"/>
</dbReference>
<dbReference type="Pfam" id="PF02518">
    <property type="entry name" value="HATPase_c"/>
    <property type="match status" value="1"/>
</dbReference>
<dbReference type="PROSITE" id="PS50109">
    <property type="entry name" value="HIS_KIN"/>
    <property type="match status" value="1"/>
</dbReference>
<dbReference type="Pfam" id="PF00512">
    <property type="entry name" value="HisKA"/>
    <property type="match status" value="1"/>
</dbReference>
<dbReference type="Proteomes" id="UP000664857">
    <property type="component" value="Unassembled WGS sequence"/>
</dbReference>
<feature type="domain" description="Histidine kinase" evidence="9">
    <location>
        <begin position="363"/>
        <end position="580"/>
    </location>
</feature>
<dbReference type="InterPro" id="IPR035965">
    <property type="entry name" value="PAS-like_dom_sf"/>
</dbReference>
<feature type="transmembrane region" description="Helical" evidence="8">
    <location>
        <begin position="167"/>
        <end position="186"/>
    </location>
</feature>
<evidence type="ECO:0000256" key="2">
    <source>
        <dbReference type="ARBA" id="ARBA00004370"/>
    </source>
</evidence>
<evidence type="ECO:0000256" key="7">
    <source>
        <dbReference type="ARBA" id="ARBA00023012"/>
    </source>
</evidence>
<dbReference type="SUPFAM" id="SSF47384">
    <property type="entry name" value="Homodimeric domain of signal transducing histidine kinase"/>
    <property type="match status" value="1"/>
</dbReference>
<evidence type="ECO:0000256" key="8">
    <source>
        <dbReference type="SAM" id="Phobius"/>
    </source>
</evidence>
<protein>
    <recommendedName>
        <fullName evidence="3">histidine kinase</fullName>
        <ecNumber evidence="3">2.7.13.3</ecNumber>
    </recommendedName>
</protein>
<dbReference type="CDD" id="cd00075">
    <property type="entry name" value="HATPase"/>
    <property type="match status" value="1"/>
</dbReference>
<dbReference type="SMART" id="SM00387">
    <property type="entry name" value="HATPase_c"/>
    <property type="match status" value="1"/>
</dbReference>
<dbReference type="InterPro" id="IPR050351">
    <property type="entry name" value="BphY/WalK/GraS-like"/>
</dbReference>
<dbReference type="PANTHER" id="PTHR45453:SF1">
    <property type="entry name" value="PHOSPHATE REGULON SENSOR PROTEIN PHOR"/>
    <property type="match status" value="1"/>
</dbReference>
<evidence type="ECO:0000256" key="6">
    <source>
        <dbReference type="ARBA" id="ARBA00022777"/>
    </source>
</evidence>
<dbReference type="EC" id="2.7.13.3" evidence="3"/>
<dbReference type="InterPro" id="IPR036890">
    <property type="entry name" value="HATPase_C_sf"/>
</dbReference>
<sequence length="583" mass="66706">MKQVSKKLTPKIIVALVISLLVGGGIYTTYFFKQEVLNQQREKLSSEIDVLIPYLFDEGELVLNPEKIDDSVKNTGRLTILDKTGQIRYDSSHKELAKGTREKRSEIKQILDDGQTEGYAVRDSTTVNEKMIYVAKGVYYQNELVGILRLSEKYAGVSQHLKQFQRYVLIALILVSIVILSLYFYILRQSKKPIQFILPILRNAIKNPDEKQTVVDAPSEWQELYQTVYELMDETNLLYYKQLQNEEKLAFLFENLDIGIFILNEELELVLANGVTEQLFNSPKQSKHYKNWFNHKKMSRLIQEAAETKEQVQGDIHIKHPKNHDLNVIIRILDSNVTEYVGIIYDVTDMKQIEQVHEDFISNISHELKTPTTSIIGFAETLLAGAKDDPNASEEFIQIIESEGKRLLSLIQNIMMLLKTEKDIYLLDTVVSNPVNVVEEELERYLYKITEKDIQVTFDSSLTHQTELPGNAFQLIVKNLLENAVEYTGNGDSIFIYLKEMDGDLVLTVEDTGIGISEEDRKRIFERFYRVSQSRQRNTGGSGLGLSIVQHYTEILGGTVKLTSDLGEGTTVIVRIPMKTKVD</sequence>
<evidence type="ECO:0000313" key="10">
    <source>
        <dbReference type="EMBL" id="MBO0475869.1"/>
    </source>
</evidence>
<keyword evidence="11" id="KW-1185">Reference proteome</keyword>